<evidence type="ECO:0000259" key="10">
    <source>
        <dbReference type="PROSITE" id="PS50071"/>
    </source>
</evidence>
<evidence type="ECO:0000256" key="4">
    <source>
        <dbReference type="ARBA" id="ARBA00023125"/>
    </source>
</evidence>
<evidence type="ECO:0000256" key="2">
    <source>
        <dbReference type="ARBA" id="ARBA00006454"/>
    </source>
</evidence>
<evidence type="ECO:0000256" key="1">
    <source>
        <dbReference type="ARBA" id="ARBA00004123"/>
    </source>
</evidence>
<evidence type="ECO:0000256" key="7">
    <source>
        <dbReference type="ARBA" id="ARBA00023242"/>
    </source>
</evidence>
<dbReference type="GO" id="GO:0005634">
    <property type="term" value="C:nucleus"/>
    <property type="evidence" value="ECO:0007669"/>
    <property type="project" value="UniProtKB-SubCell"/>
</dbReference>
<comment type="subcellular location">
    <subcellularLocation>
        <location evidence="1 8">Nucleus</location>
    </subcellularLocation>
</comment>
<dbReference type="Proteomes" id="UP000594263">
    <property type="component" value="Unplaced"/>
</dbReference>
<keyword evidence="7 8" id="KW-0539">Nucleus</keyword>
<name>A0A7N0VC40_KALFE</name>
<accession>A0A7N0VC40</accession>
<dbReference type="CDD" id="cd00086">
    <property type="entry name" value="homeodomain"/>
    <property type="match status" value="1"/>
</dbReference>
<dbReference type="Gene3D" id="1.10.10.60">
    <property type="entry name" value="Homeodomain-like"/>
    <property type="match status" value="1"/>
</dbReference>
<evidence type="ECO:0000256" key="6">
    <source>
        <dbReference type="ARBA" id="ARBA00023163"/>
    </source>
</evidence>
<dbReference type="PROSITE" id="PS50071">
    <property type="entry name" value="HOMEOBOX_2"/>
    <property type="match status" value="1"/>
</dbReference>
<sequence>MDAFMKRKFISDQSHVAQQSRREKLRVQHQHRSPSRAGGDRVDDYTSSLEVVQPVFSRDLNQVGDNEINADVNLMYHPTRISSEQACSFAGNSTNLVLSGVDGSLRPRRENYMENCGVWKSVGGSRENASVGVATDLSAFEMRAKLSTTGQLQSQFQYGEVSFDPQSDYRNALSDEVTTAVAELQSVGGSTCDYWGSYGGNHEHVRIVPYGGYQLDGEPLPNGSTWNGEMSSLHSRIDQMVVDSHSQGLSLSLCSNPATTMVAGSQYGDARIPQSIPLRTIANISYEENAKAVGRTNFIRTANVGQGDSLQDQVGPSSSYHRQSGPLGPFTGYATILKSSKFLKPAQQLLNEYCGVIGMLASSSTLAVSERNTGETGELATAGISIESEVESTNAGDTSGLSRSAHQDSHEIINGATSSLGPGESHRPDYQLKKAKLLYMLDEVTRRYRQYYHQMQMVVSAFESVAGLAAATPYVSSALKTVSRHFNHLKHAISDQLWRIKTFLGENFSSPPSGIRNNKGGDLNAKRLKLNEHYCFQRHSYGGSNMGLLEPQQHIWRPQRGLPERAVSVLKAWLFEHFLHPYPTDTDKHLLATQTGLTRSQVSNWFINARVRLWKPMVEEIHMLETKGLAERDSNAVKDDNRSANVDEPHPKADQSLHKMAENSMACVSLECSGMDEGMTSISRYHQTAHGHEISGIGSVSLTLGLRQSAGNHQQQSVYFHQQQDRMRRHLEGHTVHEYAG</sequence>
<dbReference type="Pfam" id="PF07526">
    <property type="entry name" value="POX"/>
    <property type="match status" value="1"/>
</dbReference>
<feature type="region of interest" description="Disordered" evidence="9">
    <location>
        <begin position="632"/>
        <end position="657"/>
    </location>
</feature>
<feature type="region of interest" description="Disordered" evidence="9">
    <location>
        <begin position="11"/>
        <end position="44"/>
    </location>
</feature>
<dbReference type="Pfam" id="PF05920">
    <property type="entry name" value="Homeobox_KN"/>
    <property type="match status" value="1"/>
</dbReference>
<dbReference type="SMART" id="SM00389">
    <property type="entry name" value="HOX"/>
    <property type="match status" value="1"/>
</dbReference>
<dbReference type="SMART" id="SM00574">
    <property type="entry name" value="POX"/>
    <property type="match status" value="1"/>
</dbReference>
<keyword evidence="3" id="KW-0805">Transcription regulation</keyword>
<protein>
    <recommendedName>
        <fullName evidence="10">Homeobox domain-containing protein</fullName>
    </recommendedName>
</protein>
<keyword evidence="12" id="KW-1185">Reference proteome</keyword>
<evidence type="ECO:0000313" key="12">
    <source>
        <dbReference type="Proteomes" id="UP000594263"/>
    </source>
</evidence>
<dbReference type="GO" id="GO:0003677">
    <property type="term" value="F:DNA binding"/>
    <property type="evidence" value="ECO:0007669"/>
    <property type="project" value="UniProtKB-UniRule"/>
</dbReference>
<feature type="domain" description="Homeobox" evidence="10">
    <location>
        <begin position="553"/>
        <end position="616"/>
    </location>
</feature>
<evidence type="ECO:0000256" key="9">
    <source>
        <dbReference type="SAM" id="MobiDB-lite"/>
    </source>
</evidence>
<dbReference type="InterPro" id="IPR009057">
    <property type="entry name" value="Homeodomain-like_sf"/>
</dbReference>
<keyword evidence="4 8" id="KW-0238">DNA-binding</keyword>
<comment type="similarity">
    <text evidence="2">Belongs to the TALE/BELL homeobox family.</text>
</comment>
<feature type="DNA-binding region" description="Homeobox" evidence="8">
    <location>
        <begin position="555"/>
        <end position="617"/>
    </location>
</feature>
<keyword evidence="6" id="KW-0804">Transcription</keyword>
<dbReference type="EnsemblPlants" id="Kaladp0550s0052.1.v1.1">
    <property type="protein sequence ID" value="Kaladp0550s0052.1.v1.1"/>
    <property type="gene ID" value="Kaladp0550s0052.v1.1"/>
</dbReference>
<dbReference type="SUPFAM" id="SSF46689">
    <property type="entry name" value="Homeodomain-like"/>
    <property type="match status" value="1"/>
</dbReference>
<evidence type="ECO:0000313" key="11">
    <source>
        <dbReference type="EnsemblPlants" id="Kaladp0550s0052.1.v1.1"/>
    </source>
</evidence>
<dbReference type="InterPro" id="IPR008422">
    <property type="entry name" value="KN_HD"/>
</dbReference>
<dbReference type="PANTHER" id="PTHR11850">
    <property type="entry name" value="HOMEOBOX PROTEIN TRANSCRIPTION FACTORS"/>
    <property type="match status" value="1"/>
</dbReference>
<dbReference type="InterPro" id="IPR006563">
    <property type="entry name" value="POX_dom"/>
</dbReference>
<keyword evidence="5 8" id="KW-0371">Homeobox</keyword>
<organism evidence="11 12">
    <name type="scientific">Kalanchoe fedtschenkoi</name>
    <name type="common">Lavender scallops</name>
    <name type="synonym">South American air plant</name>
    <dbReference type="NCBI Taxonomy" id="63787"/>
    <lineage>
        <taxon>Eukaryota</taxon>
        <taxon>Viridiplantae</taxon>
        <taxon>Streptophyta</taxon>
        <taxon>Embryophyta</taxon>
        <taxon>Tracheophyta</taxon>
        <taxon>Spermatophyta</taxon>
        <taxon>Magnoliopsida</taxon>
        <taxon>eudicotyledons</taxon>
        <taxon>Gunneridae</taxon>
        <taxon>Pentapetalae</taxon>
        <taxon>Saxifragales</taxon>
        <taxon>Crassulaceae</taxon>
        <taxon>Kalanchoe</taxon>
    </lineage>
</organism>
<reference evidence="11" key="1">
    <citation type="submission" date="2021-01" db="UniProtKB">
        <authorList>
            <consortium name="EnsemblPlants"/>
        </authorList>
    </citation>
    <scope>IDENTIFICATION</scope>
</reference>
<dbReference type="GO" id="GO:0006355">
    <property type="term" value="P:regulation of DNA-templated transcription"/>
    <property type="evidence" value="ECO:0007669"/>
    <property type="project" value="InterPro"/>
</dbReference>
<dbReference type="InterPro" id="IPR001356">
    <property type="entry name" value="HD"/>
</dbReference>
<dbReference type="Gramene" id="Kaladp0550s0052.1.v1.1">
    <property type="protein sequence ID" value="Kaladp0550s0052.1.v1.1"/>
    <property type="gene ID" value="Kaladp0550s0052.v1.1"/>
</dbReference>
<evidence type="ECO:0000256" key="3">
    <source>
        <dbReference type="ARBA" id="ARBA00023015"/>
    </source>
</evidence>
<dbReference type="InterPro" id="IPR050224">
    <property type="entry name" value="TALE_homeobox"/>
</dbReference>
<evidence type="ECO:0000256" key="8">
    <source>
        <dbReference type="PROSITE-ProRule" id="PRU00108"/>
    </source>
</evidence>
<dbReference type="FunFam" id="1.10.10.60:FF:000117">
    <property type="entry name" value="BEL1-like homeodomain protein 9"/>
    <property type="match status" value="1"/>
</dbReference>
<dbReference type="AlphaFoldDB" id="A0A7N0VC40"/>
<proteinExistence type="inferred from homology"/>
<evidence type="ECO:0000256" key="5">
    <source>
        <dbReference type="ARBA" id="ARBA00023155"/>
    </source>
</evidence>